<feature type="domain" description="B12-dependent ribonucleotide reductase insertion" evidence="5">
    <location>
        <begin position="143"/>
        <end position="201"/>
    </location>
</feature>
<dbReference type="PANTHER" id="PTHR43371">
    <property type="entry name" value="VITAMIN B12-DEPENDENT RIBONUCLEOTIDE REDUCTASE"/>
    <property type="match status" value="1"/>
</dbReference>
<keyword evidence="3" id="KW-0560">Oxidoreductase</keyword>
<gene>
    <name evidence="6" type="ORF">METZ01_LOCUS280205</name>
</gene>
<organism evidence="6">
    <name type="scientific">marine metagenome</name>
    <dbReference type="NCBI Taxonomy" id="408172"/>
    <lineage>
        <taxon>unclassified sequences</taxon>
        <taxon>metagenomes</taxon>
        <taxon>ecological metagenomes</taxon>
    </lineage>
</organism>
<dbReference type="AlphaFoldDB" id="A0A382KXG5"/>
<comment type="cofactor">
    <cofactor evidence="1">
        <name>adenosylcob(III)alamin</name>
        <dbReference type="ChEBI" id="CHEBI:18408"/>
    </cofactor>
</comment>
<evidence type="ECO:0000256" key="4">
    <source>
        <dbReference type="ARBA" id="ARBA00023285"/>
    </source>
</evidence>
<keyword evidence="2" id="KW-0846">Cobalamin</keyword>
<sequence length="232" mass="26445">MSNLPTDYQKFIHLSRYARWLGDLEVPRRETWNETVTRYLNFLENHLLDKFNYKMPDRKRLENAILTLQIMPSMRALMTAGPALEKDNISGYNCSYIPVDSPRAFDEILYVLMCGTGVGFSCERNHVEKLSVVNELFEETETTIIVQDSKAGWARGLRELIAFLYAGQLPKWDLSRLRPAGARLKTFGGRSSGPAPLDELFTFTVSLFKEAAGRKLNMLECHDLVCKIASVV</sequence>
<proteinExistence type="predicted"/>
<dbReference type="InterPro" id="IPR050862">
    <property type="entry name" value="RdRp_reductase_class-2"/>
</dbReference>
<dbReference type="GO" id="GO:0004748">
    <property type="term" value="F:ribonucleoside-diphosphate reductase activity, thioredoxin disulfide as acceptor"/>
    <property type="evidence" value="ECO:0007669"/>
    <property type="project" value="TreeGrafter"/>
</dbReference>
<dbReference type="Gene3D" id="3.20.70.20">
    <property type="match status" value="1"/>
</dbReference>
<accession>A0A382KXG5</accession>
<feature type="non-terminal residue" evidence="6">
    <location>
        <position position="232"/>
    </location>
</feature>
<dbReference type="Pfam" id="PF21995">
    <property type="entry name" value="RNR-II_ins_dom"/>
    <property type="match status" value="1"/>
</dbReference>
<reference evidence="6" key="1">
    <citation type="submission" date="2018-05" db="EMBL/GenBank/DDBJ databases">
        <authorList>
            <person name="Lanie J.A."/>
            <person name="Ng W.-L."/>
            <person name="Kazmierczak K.M."/>
            <person name="Andrzejewski T.M."/>
            <person name="Davidsen T.M."/>
            <person name="Wayne K.J."/>
            <person name="Tettelin H."/>
            <person name="Glass J.I."/>
            <person name="Rusch D."/>
            <person name="Podicherti R."/>
            <person name="Tsui H.-C.T."/>
            <person name="Winkler M.E."/>
        </authorList>
    </citation>
    <scope>NUCLEOTIDE SEQUENCE</scope>
</reference>
<evidence type="ECO:0000256" key="1">
    <source>
        <dbReference type="ARBA" id="ARBA00001922"/>
    </source>
</evidence>
<dbReference type="PANTHER" id="PTHR43371:SF1">
    <property type="entry name" value="RIBONUCLEOSIDE-DIPHOSPHATE REDUCTASE"/>
    <property type="match status" value="1"/>
</dbReference>
<keyword evidence="4" id="KW-0170">Cobalt</keyword>
<evidence type="ECO:0000256" key="2">
    <source>
        <dbReference type="ARBA" id="ARBA00022628"/>
    </source>
</evidence>
<evidence type="ECO:0000256" key="3">
    <source>
        <dbReference type="ARBA" id="ARBA00023002"/>
    </source>
</evidence>
<dbReference type="EMBL" id="UINC01082515">
    <property type="protein sequence ID" value="SVC27351.1"/>
    <property type="molecule type" value="Genomic_DNA"/>
</dbReference>
<evidence type="ECO:0000313" key="6">
    <source>
        <dbReference type="EMBL" id="SVC27351.1"/>
    </source>
</evidence>
<dbReference type="InterPro" id="IPR054158">
    <property type="entry name" value="RNR-II_ins_dom"/>
</dbReference>
<dbReference type="GO" id="GO:0031419">
    <property type="term" value="F:cobalamin binding"/>
    <property type="evidence" value="ECO:0007669"/>
    <property type="project" value="UniProtKB-KW"/>
</dbReference>
<evidence type="ECO:0000259" key="5">
    <source>
        <dbReference type="Pfam" id="PF21995"/>
    </source>
</evidence>
<dbReference type="SUPFAM" id="SSF51998">
    <property type="entry name" value="PFL-like glycyl radical enzymes"/>
    <property type="match status" value="1"/>
</dbReference>
<protein>
    <recommendedName>
        <fullName evidence="5">B12-dependent ribonucleotide reductase insertion domain-containing protein</fullName>
    </recommendedName>
</protein>
<name>A0A382KXG5_9ZZZZ</name>